<dbReference type="HOGENOM" id="CLU_1432274_0_0_9"/>
<dbReference type="PATRIC" id="fig|86416.3.peg.1675"/>
<sequence length="189" mass="21775">MARGRKAGALIKNITGKDFELMKGIARTGVTSHYDARNQIGLSEKRLKNLEKENYITTKNVVVNKGTNVIKTYYLNDKGKAYLKANTDIKNFYRSNERQIEHDLKLSSIYYSLDEKEKETWKNENDLISDYKTNNPNETLSTMIDATYKIDNSIVGVEVTTKNYTREQIEEKFRIADEIGCNEVIKIEA</sequence>
<keyword evidence="2" id="KW-1185">Reference proteome</keyword>
<evidence type="ECO:0000313" key="2">
    <source>
        <dbReference type="Proteomes" id="UP000013523"/>
    </source>
</evidence>
<dbReference type="Proteomes" id="UP000013523">
    <property type="component" value="Chromosome"/>
</dbReference>
<gene>
    <name evidence="1" type="ORF">Clopa_1699</name>
</gene>
<dbReference type="AlphaFoldDB" id="R4K4I1"/>
<organism evidence="1 2">
    <name type="scientific">Clostridium pasteurianum BC1</name>
    <dbReference type="NCBI Taxonomy" id="86416"/>
    <lineage>
        <taxon>Bacteria</taxon>
        <taxon>Bacillati</taxon>
        <taxon>Bacillota</taxon>
        <taxon>Clostridia</taxon>
        <taxon>Eubacteriales</taxon>
        <taxon>Clostridiaceae</taxon>
        <taxon>Clostridium</taxon>
    </lineage>
</organism>
<dbReference type="eggNOG" id="ENOG50326TV">
    <property type="taxonomic scope" value="Bacteria"/>
</dbReference>
<name>R4K4I1_CLOPA</name>
<dbReference type="EMBL" id="CP003261">
    <property type="protein sequence ID" value="AGK96621.1"/>
    <property type="molecule type" value="Genomic_DNA"/>
</dbReference>
<proteinExistence type="predicted"/>
<dbReference type="KEGG" id="cpas:Clopa_1699"/>
<dbReference type="OrthoDB" id="9933358at2"/>
<dbReference type="STRING" id="86416.Clopa_1699"/>
<accession>R4K4I1</accession>
<reference evidence="1 2" key="1">
    <citation type="submission" date="2012-01" db="EMBL/GenBank/DDBJ databases">
        <title>Complete sequence of chromosome of Clostridium pasteurianum BC1.</title>
        <authorList>
            <consortium name="US DOE Joint Genome Institute"/>
            <person name="Lucas S."/>
            <person name="Han J."/>
            <person name="Lapidus A."/>
            <person name="Cheng J.-F."/>
            <person name="Goodwin L."/>
            <person name="Pitluck S."/>
            <person name="Peters L."/>
            <person name="Mikhailova N."/>
            <person name="Teshima H."/>
            <person name="Detter J.C."/>
            <person name="Han C."/>
            <person name="Tapia R."/>
            <person name="Land M."/>
            <person name="Hauser L."/>
            <person name="Kyrpides N."/>
            <person name="Ivanova N."/>
            <person name="Pagani I."/>
            <person name="Dunn J."/>
            <person name="Taghavi S."/>
            <person name="Francis A."/>
            <person name="van der Lelie D."/>
            <person name="Woyke T."/>
        </authorList>
    </citation>
    <scope>NUCLEOTIDE SEQUENCE [LARGE SCALE GENOMIC DNA]</scope>
    <source>
        <strain evidence="1 2">BC1</strain>
    </source>
</reference>
<dbReference type="RefSeq" id="WP_015614940.1">
    <property type="nucleotide sequence ID" value="NC_021182.1"/>
</dbReference>
<evidence type="ECO:0000313" key="1">
    <source>
        <dbReference type="EMBL" id="AGK96621.1"/>
    </source>
</evidence>
<protein>
    <submittedName>
        <fullName evidence="1">Uncharacterized protein</fullName>
    </submittedName>
</protein>